<dbReference type="AlphaFoldDB" id="A0AAV9Z289"/>
<evidence type="ECO:0000313" key="3">
    <source>
        <dbReference type="EMBL" id="KAK6969064.1"/>
    </source>
</evidence>
<comment type="caution">
    <text evidence="3">The sequence shown here is derived from an EMBL/GenBank/DDBJ whole genome shotgun (WGS) entry which is preliminary data.</text>
</comment>
<name>A0AAV9Z289_9AGAR</name>
<dbReference type="PROSITE" id="PS50231">
    <property type="entry name" value="RICIN_B_LECTIN"/>
    <property type="match status" value="1"/>
</dbReference>
<feature type="compositionally biased region" description="Low complexity" evidence="1">
    <location>
        <begin position="220"/>
        <end position="229"/>
    </location>
</feature>
<evidence type="ECO:0000256" key="1">
    <source>
        <dbReference type="SAM" id="MobiDB-lite"/>
    </source>
</evidence>
<dbReference type="InterPro" id="IPR035992">
    <property type="entry name" value="Ricin_B-like_lectins"/>
</dbReference>
<reference evidence="3 4" key="1">
    <citation type="journal article" date="2024" name="J Genomics">
        <title>Draft genome sequencing and assembly of Favolaschia claudopus CIRM-BRFM 2984 isolated from oak limbs.</title>
        <authorList>
            <person name="Navarro D."/>
            <person name="Drula E."/>
            <person name="Chaduli D."/>
            <person name="Cazenave R."/>
            <person name="Ahrendt S."/>
            <person name="Wang J."/>
            <person name="Lipzen A."/>
            <person name="Daum C."/>
            <person name="Barry K."/>
            <person name="Grigoriev I.V."/>
            <person name="Favel A."/>
            <person name="Rosso M.N."/>
            <person name="Martin F."/>
        </authorList>
    </citation>
    <scope>NUCLEOTIDE SEQUENCE [LARGE SCALE GENOMIC DNA]</scope>
    <source>
        <strain evidence="3 4">CIRM-BRFM 2984</strain>
    </source>
</reference>
<keyword evidence="4" id="KW-1185">Reference proteome</keyword>
<accession>A0AAV9Z289</accession>
<dbReference type="Proteomes" id="UP001362999">
    <property type="component" value="Unassembled WGS sequence"/>
</dbReference>
<dbReference type="InterPro" id="IPR000772">
    <property type="entry name" value="Ricin_B_lectin"/>
</dbReference>
<dbReference type="EMBL" id="JAWWNJ010000235">
    <property type="protein sequence ID" value="KAK6969064.1"/>
    <property type="molecule type" value="Genomic_DNA"/>
</dbReference>
<evidence type="ECO:0000313" key="4">
    <source>
        <dbReference type="Proteomes" id="UP001362999"/>
    </source>
</evidence>
<dbReference type="Pfam" id="PF14200">
    <property type="entry name" value="RicinB_lectin_2"/>
    <property type="match status" value="1"/>
</dbReference>
<proteinExistence type="predicted"/>
<dbReference type="SUPFAM" id="SSF50370">
    <property type="entry name" value="Ricin B-like lectins"/>
    <property type="match status" value="1"/>
</dbReference>
<evidence type="ECO:0000259" key="2">
    <source>
        <dbReference type="Pfam" id="PF14200"/>
    </source>
</evidence>
<gene>
    <name evidence="3" type="ORF">R3P38DRAFT_3380456</name>
</gene>
<feature type="domain" description="Ricin B lectin" evidence="2">
    <location>
        <begin position="60"/>
        <end position="170"/>
    </location>
</feature>
<sequence>METVDRPTLNGLYTITNMKSQTRLDLSGGESLQLLIRSCTIGTKVVGWAPHKPTSKSYPYQVWKFQRTRGEGLFTCYTIVNVKSGTYLEAVGSMDMEPGVPNRHDEGFGKDGIQLTCSKANKVEPSSQEWQLFKDPMPKYPGSYGIFHVASNLLIDMEGGSPTNGTKIQIHCGTHDIGEQTETFWYIEPAEYSEPGAQTTLRSQSLRNRIELNLISPESSIPIPASDSPHYPAPPHSLRRHSDHLYPSTPNAPEIISHSPAVPFPHAAIPLSSSFRTLAEASAMWAQNCMATAAWMPVKEVV</sequence>
<protein>
    <recommendedName>
        <fullName evidence="2">Ricin B lectin domain-containing protein</fullName>
    </recommendedName>
</protein>
<dbReference type="Gene3D" id="2.80.10.50">
    <property type="match status" value="1"/>
</dbReference>
<organism evidence="3 4">
    <name type="scientific">Favolaschia claudopus</name>
    <dbReference type="NCBI Taxonomy" id="2862362"/>
    <lineage>
        <taxon>Eukaryota</taxon>
        <taxon>Fungi</taxon>
        <taxon>Dikarya</taxon>
        <taxon>Basidiomycota</taxon>
        <taxon>Agaricomycotina</taxon>
        <taxon>Agaricomycetes</taxon>
        <taxon>Agaricomycetidae</taxon>
        <taxon>Agaricales</taxon>
        <taxon>Marasmiineae</taxon>
        <taxon>Mycenaceae</taxon>
        <taxon>Favolaschia</taxon>
    </lineage>
</organism>
<feature type="region of interest" description="Disordered" evidence="1">
    <location>
        <begin position="220"/>
        <end position="252"/>
    </location>
</feature>